<evidence type="ECO:0000256" key="1">
    <source>
        <dbReference type="SAM" id="MobiDB-lite"/>
    </source>
</evidence>
<sequence>MNSMVRRVGIAASVVVLALGAAACNKAGTGSSDTGAAAGGSGAMAGPAAASGPLGASGAASTDAASGASQ</sequence>
<evidence type="ECO:0000313" key="4">
    <source>
        <dbReference type="Proteomes" id="UP000494329"/>
    </source>
</evidence>
<feature type="compositionally biased region" description="Low complexity" evidence="1">
    <location>
        <begin position="44"/>
        <end position="70"/>
    </location>
</feature>
<protein>
    <recommendedName>
        <fullName evidence="5">Lipoprotein</fullName>
    </recommendedName>
</protein>
<gene>
    <name evidence="3" type="ORF">LMG29739_03641</name>
</gene>
<name>A0A6J5E511_9BURK</name>
<reference evidence="3 4" key="1">
    <citation type="submission" date="2020-04" db="EMBL/GenBank/DDBJ databases">
        <authorList>
            <person name="De Canck E."/>
        </authorList>
    </citation>
    <scope>NUCLEOTIDE SEQUENCE [LARGE SCALE GENOMIC DNA]</scope>
    <source>
        <strain evidence="3 4">LMG 29739</strain>
    </source>
</reference>
<accession>A0A6J5E511</accession>
<dbReference type="EMBL" id="CADIKF010000028">
    <property type="protein sequence ID" value="CAB3761453.1"/>
    <property type="molecule type" value="Genomic_DNA"/>
</dbReference>
<dbReference type="Proteomes" id="UP000494329">
    <property type="component" value="Unassembled WGS sequence"/>
</dbReference>
<proteinExistence type="predicted"/>
<dbReference type="AlphaFoldDB" id="A0A6J5E511"/>
<feature type="chain" id="PRO_5026807089" description="Lipoprotein" evidence="2">
    <location>
        <begin position="28"/>
        <end position="70"/>
    </location>
</feature>
<evidence type="ECO:0000313" key="3">
    <source>
        <dbReference type="EMBL" id="CAB3761453.1"/>
    </source>
</evidence>
<dbReference type="RefSeq" id="WP_246270367.1">
    <property type="nucleotide sequence ID" value="NZ_CADIKF010000028.1"/>
</dbReference>
<keyword evidence="2" id="KW-0732">Signal</keyword>
<feature type="region of interest" description="Disordered" evidence="1">
    <location>
        <begin position="27"/>
        <end position="70"/>
    </location>
</feature>
<feature type="signal peptide" evidence="2">
    <location>
        <begin position="1"/>
        <end position="27"/>
    </location>
</feature>
<feature type="compositionally biased region" description="Low complexity" evidence="1">
    <location>
        <begin position="27"/>
        <end position="36"/>
    </location>
</feature>
<dbReference type="PROSITE" id="PS51257">
    <property type="entry name" value="PROKAR_LIPOPROTEIN"/>
    <property type="match status" value="1"/>
</dbReference>
<evidence type="ECO:0008006" key="5">
    <source>
        <dbReference type="Google" id="ProtNLM"/>
    </source>
</evidence>
<organism evidence="3 4">
    <name type="scientific">Paraburkholderia solisilvae</name>
    <dbReference type="NCBI Taxonomy" id="624376"/>
    <lineage>
        <taxon>Bacteria</taxon>
        <taxon>Pseudomonadati</taxon>
        <taxon>Pseudomonadota</taxon>
        <taxon>Betaproteobacteria</taxon>
        <taxon>Burkholderiales</taxon>
        <taxon>Burkholderiaceae</taxon>
        <taxon>Paraburkholderia</taxon>
    </lineage>
</organism>
<keyword evidence="4" id="KW-1185">Reference proteome</keyword>
<evidence type="ECO:0000256" key="2">
    <source>
        <dbReference type="SAM" id="SignalP"/>
    </source>
</evidence>